<keyword evidence="3" id="KW-1185">Reference proteome</keyword>
<dbReference type="Gene3D" id="3.40.630.10">
    <property type="entry name" value="Zn peptidases"/>
    <property type="match status" value="2"/>
</dbReference>
<reference evidence="2 3" key="1">
    <citation type="submission" date="2020-02" db="EMBL/GenBank/DDBJ databases">
        <title>Genome sequencing for Draconibacterium sp. strain M1.</title>
        <authorList>
            <person name="Park S.-J."/>
        </authorList>
    </citation>
    <scope>NUCLEOTIDE SEQUENCE [LARGE SCALE GENOMIC DNA]</scope>
    <source>
        <strain evidence="2 3">M1</strain>
    </source>
</reference>
<dbReference type="InterPro" id="IPR018247">
    <property type="entry name" value="EF_Hand_1_Ca_BS"/>
</dbReference>
<dbReference type="RefSeq" id="WP_163346053.1">
    <property type="nucleotide sequence ID" value="NZ_CP048409.1"/>
</dbReference>
<sequence length="563" mass="62604">MKKFSLFLILFISGHLLVAQNEVEKGLEAITKESLKGQLEFLASDWTEGRAVGTKGAYIAADYIASMFQTYGIQPFGDEAYTRPSRSERMAGARPEMYRTYYQSFGLIEYEPGDEQVFSVVTSKPGSESSMDFVYRTDFYVQTGTVGQKVQAPLVFAGYGYSDESKTYDDLKKIDVDGKIVVILQGYPGHGDTTSAGYEKYKPEGRYAAYYLERNKIQGLQDAGALAVIRISPDANPMKGWAQNDIYRDNGGFNESDKRPNPYYGNRMSLPGKELGGNLSTFTVSERVANEILSGSGINIEKFEEEVAKSLQPASQELAGKSAAFKTSVNSKVVNARNVVGYIEGENKDEFIVVGGHYDHLGKWDGVIYNGADDNASGTVGVMEIAKAFMATGKKPEKSVVFAAWTGEEKGLFGSTYFVREAKEKNENVVLNLNYDMIARNPENDSLGNQAHMVYTEANTVIGETTKKNIEDYDINLDLELRPSERPGGGSDHAPFAQEDIPIFYFMAAMHPDYHQPSDELSKINWEKMQNIIKVGFLNTWKFANSDDWKKTTVKPEAEVETE</sequence>
<proteinExistence type="predicted"/>
<evidence type="ECO:0000259" key="1">
    <source>
        <dbReference type="Pfam" id="PF04389"/>
    </source>
</evidence>
<dbReference type="Proteomes" id="UP000474630">
    <property type="component" value="Chromosome"/>
</dbReference>
<dbReference type="Gene3D" id="3.50.30.30">
    <property type="match status" value="1"/>
</dbReference>
<dbReference type="InterPro" id="IPR046450">
    <property type="entry name" value="PA_dom_sf"/>
</dbReference>
<gene>
    <name evidence="2" type="ORF">G0Q07_10560</name>
</gene>
<dbReference type="SUPFAM" id="SSF53187">
    <property type="entry name" value="Zn-dependent exopeptidases"/>
    <property type="match status" value="1"/>
</dbReference>
<evidence type="ECO:0000313" key="2">
    <source>
        <dbReference type="EMBL" id="QIA08132.1"/>
    </source>
</evidence>
<dbReference type="EMBL" id="CP048409">
    <property type="protein sequence ID" value="QIA08132.1"/>
    <property type="molecule type" value="Genomic_DNA"/>
</dbReference>
<dbReference type="Pfam" id="PF04389">
    <property type="entry name" value="Peptidase_M28"/>
    <property type="match status" value="1"/>
</dbReference>
<dbReference type="GO" id="GO:0006508">
    <property type="term" value="P:proteolysis"/>
    <property type="evidence" value="ECO:0007669"/>
    <property type="project" value="InterPro"/>
</dbReference>
<protein>
    <submittedName>
        <fullName evidence="2">M20/M25/M40 family metallo-hydrolase</fullName>
    </submittedName>
</protein>
<dbReference type="GO" id="GO:0008235">
    <property type="term" value="F:metalloexopeptidase activity"/>
    <property type="evidence" value="ECO:0007669"/>
    <property type="project" value="InterPro"/>
</dbReference>
<dbReference type="PROSITE" id="PS00018">
    <property type="entry name" value="EF_HAND_1"/>
    <property type="match status" value="1"/>
</dbReference>
<name>A0A6C0RE27_9BACT</name>
<dbReference type="PANTHER" id="PTHR12147">
    <property type="entry name" value="METALLOPEPTIDASE M28 FAMILY MEMBER"/>
    <property type="match status" value="1"/>
</dbReference>
<keyword evidence="2" id="KW-0378">Hydrolase</keyword>
<dbReference type="InterPro" id="IPR045175">
    <property type="entry name" value="M28_fam"/>
</dbReference>
<organism evidence="2 3">
    <name type="scientific">Draconibacterium halophilum</name>
    <dbReference type="NCBI Taxonomy" id="2706887"/>
    <lineage>
        <taxon>Bacteria</taxon>
        <taxon>Pseudomonadati</taxon>
        <taxon>Bacteroidota</taxon>
        <taxon>Bacteroidia</taxon>
        <taxon>Marinilabiliales</taxon>
        <taxon>Prolixibacteraceae</taxon>
        <taxon>Draconibacterium</taxon>
    </lineage>
</organism>
<accession>A0A6C0RE27</accession>
<feature type="domain" description="Peptidase M28" evidence="1">
    <location>
        <begin position="338"/>
        <end position="534"/>
    </location>
</feature>
<dbReference type="AlphaFoldDB" id="A0A6C0RE27"/>
<dbReference type="KEGG" id="drc:G0Q07_10560"/>
<dbReference type="PANTHER" id="PTHR12147:SF26">
    <property type="entry name" value="PEPTIDASE M28 DOMAIN-CONTAINING PROTEIN"/>
    <property type="match status" value="1"/>
</dbReference>
<evidence type="ECO:0000313" key="3">
    <source>
        <dbReference type="Proteomes" id="UP000474630"/>
    </source>
</evidence>
<dbReference type="SUPFAM" id="SSF52025">
    <property type="entry name" value="PA domain"/>
    <property type="match status" value="1"/>
</dbReference>
<dbReference type="InterPro" id="IPR007484">
    <property type="entry name" value="Peptidase_M28"/>
</dbReference>